<dbReference type="EMBL" id="CARXXK010000004">
    <property type="protein sequence ID" value="CAI6367080.1"/>
    <property type="molecule type" value="Genomic_DNA"/>
</dbReference>
<organism evidence="1 2">
    <name type="scientific">Macrosiphum euphorbiae</name>
    <name type="common">potato aphid</name>
    <dbReference type="NCBI Taxonomy" id="13131"/>
    <lineage>
        <taxon>Eukaryota</taxon>
        <taxon>Metazoa</taxon>
        <taxon>Ecdysozoa</taxon>
        <taxon>Arthropoda</taxon>
        <taxon>Hexapoda</taxon>
        <taxon>Insecta</taxon>
        <taxon>Pterygota</taxon>
        <taxon>Neoptera</taxon>
        <taxon>Paraneoptera</taxon>
        <taxon>Hemiptera</taxon>
        <taxon>Sternorrhyncha</taxon>
        <taxon>Aphidomorpha</taxon>
        <taxon>Aphidoidea</taxon>
        <taxon>Aphididae</taxon>
        <taxon>Macrosiphini</taxon>
        <taxon>Macrosiphum</taxon>
    </lineage>
</organism>
<gene>
    <name evidence="1" type="ORF">MEUPH1_LOCUS21596</name>
</gene>
<keyword evidence="2" id="KW-1185">Reference proteome</keyword>
<evidence type="ECO:0000313" key="1">
    <source>
        <dbReference type="EMBL" id="CAI6367080.1"/>
    </source>
</evidence>
<accession>A0AAV0XFC6</accession>
<protein>
    <recommendedName>
        <fullName evidence="3">Integumentary mucin C.1-like</fullName>
    </recommendedName>
</protein>
<reference evidence="1 2" key="1">
    <citation type="submission" date="2023-01" db="EMBL/GenBank/DDBJ databases">
        <authorList>
            <person name="Whitehead M."/>
        </authorList>
    </citation>
    <scope>NUCLEOTIDE SEQUENCE [LARGE SCALE GENOMIC DNA]</scope>
</reference>
<name>A0AAV0XFC6_9HEMI</name>
<dbReference type="Proteomes" id="UP001160148">
    <property type="component" value="Unassembled WGS sequence"/>
</dbReference>
<comment type="caution">
    <text evidence="1">The sequence shown here is derived from an EMBL/GenBank/DDBJ whole genome shotgun (WGS) entry which is preliminary data.</text>
</comment>
<proteinExistence type="predicted"/>
<dbReference type="AlphaFoldDB" id="A0AAV0XFC6"/>
<evidence type="ECO:0000313" key="2">
    <source>
        <dbReference type="Proteomes" id="UP001160148"/>
    </source>
</evidence>
<sequence length="183" mass="20029">MGLNDRDNKCAEPELKVGLLADQPKRRRTFATRLRSGTAKVFRSVKGFLFPMPPEKSVIRTHGLATTTVTTSSTTTIITTKAQSTTTRHTTTITSTTTTVTTLKCVTIKPAIVTTTTTEFVVPAANNKFSKTTKTTTMTTTATTTNIDPIPKITTTITKTRTRIPPRDAFLEIMVKVLKPKNP</sequence>
<evidence type="ECO:0008006" key="3">
    <source>
        <dbReference type="Google" id="ProtNLM"/>
    </source>
</evidence>